<protein>
    <submittedName>
        <fullName evidence="3">Uncharacterized protein</fullName>
    </submittedName>
</protein>
<evidence type="ECO:0000313" key="3">
    <source>
        <dbReference type="EMBL" id="KAK1933090.1"/>
    </source>
</evidence>
<comment type="caution">
    <text evidence="3">The sequence shown here is derived from an EMBL/GenBank/DDBJ whole genome shotgun (WGS) entry which is preliminary data.</text>
</comment>
<proteinExistence type="predicted"/>
<keyword evidence="2" id="KW-0812">Transmembrane</keyword>
<sequence>MEPPTICHGIGGKFVGGCKKCRRTRDLEVSFLDNGTERLDRVASMVAAPGVTLPEHVSFIAIATPVSKASASEDIYGNYEPIAAPTHVLVSYTSDLSINRHMPLFPVSMFQLGDGYRRAIDYPPNANFLMLSEAADPKLPLMNRFYPTTVTYDSWRAPSTASQSSDAVNGLNHESAVGGAVRHLGLTTHVGSRFDNVKQVNSFFMADETRLPIYIAAFGTGFFSVLICLCALVYVKYVFTKGRREKDDKRQRGISTLPLLDKRMLVEAQSRENLAEIRATNPALARIEDYISGEVKKWERRMKLAEEKAANPGGYEDIVNDLVSVEESDDDDTNTAEAHATSNNVVFDNLFRGNPRFDGSRVEESESEESDSEEESEEEYTSEEESSSEYTDSEDSSDSESEPQV</sequence>
<keyword evidence="4" id="KW-1185">Reference proteome</keyword>
<accession>A0AAD9G782</accession>
<dbReference type="Proteomes" id="UP001195914">
    <property type="component" value="Unassembled WGS sequence"/>
</dbReference>
<evidence type="ECO:0000256" key="1">
    <source>
        <dbReference type="SAM" id="MobiDB-lite"/>
    </source>
</evidence>
<feature type="compositionally biased region" description="Acidic residues" evidence="1">
    <location>
        <begin position="365"/>
        <end position="405"/>
    </location>
</feature>
<feature type="region of interest" description="Disordered" evidence="1">
    <location>
        <begin position="350"/>
        <end position="405"/>
    </location>
</feature>
<reference evidence="3" key="1">
    <citation type="journal article" date="2014" name="Nucleic Acids Res.">
        <title>The evolutionary dynamics of variant antigen genes in Babesia reveal a history of genomic innovation underlying host-parasite interaction.</title>
        <authorList>
            <person name="Jackson A.P."/>
            <person name="Otto T.D."/>
            <person name="Darby A."/>
            <person name="Ramaprasad A."/>
            <person name="Xia D."/>
            <person name="Echaide I.E."/>
            <person name="Farber M."/>
            <person name="Gahlot S."/>
            <person name="Gamble J."/>
            <person name="Gupta D."/>
            <person name="Gupta Y."/>
            <person name="Jackson L."/>
            <person name="Malandrin L."/>
            <person name="Malas T.B."/>
            <person name="Moussa E."/>
            <person name="Nair M."/>
            <person name="Reid A.J."/>
            <person name="Sanders M."/>
            <person name="Sharma J."/>
            <person name="Tracey A."/>
            <person name="Quail M.A."/>
            <person name="Weir W."/>
            <person name="Wastling J.M."/>
            <person name="Hall N."/>
            <person name="Willadsen P."/>
            <person name="Lingelbach K."/>
            <person name="Shiels B."/>
            <person name="Tait A."/>
            <person name="Berriman M."/>
            <person name="Allred D.R."/>
            <person name="Pain A."/>
        </authorList>
    </citation>
    <scope>NUCLEOTIDE SEQUENCE</scope>
    <source>
        <strain evidence="3">1802A</strain>
    </source>
</reference>
<dbReference type="AlphaFoldDB" id="A0AAD9G782"/>
<name>A0AAD9G782_BABDI</name>
<organism evidence="3 4">
    <name type="scientific">Babesia divergens</name>
    <dbReference type="NCBI Taxonomy" id="32595"/>
    <lineage>
        <taxon>Eukaryota</taxon>
        <taxon>Sar</taxon>
        <taxon>Alveolata</taxon>
        <taxon>Apicomplexa</taxon>
        <taxon>Aconoidasida</taxon>
        <taxon>Piroplasmida</taxon>
        <taxon>Babesiidae</taxon>
        <taxon>Babesia</taxon>
    </lineage>
</organism>
<keyword evidence="2" id="KW-1133">Transmembrane helix</keyword>
<reference evidence="3" key="2">
    <citation type="submission" date="2021-05" db="EMBL/GenBank/DDBJ databases">
        <authorList>
            <person name="Pain A."/>
        </authorList>
    </citation>
    <scope>NUCLEOTIDE SEQUENCE</scope>
    <source>
        <strain evidence="3">1802A</strain>
    </source>
</reference>
<gene>
    <name evidence="3" type="ORF">X943_002129</name>
</gene>
<feature type="transmembrane region" description="Helical" evidence="2">
    <location>
        <begin position="211"/>
        <end position="235"/>
    </location>
</feature>
<dbReference type="EMBL" id="JAHBMH010000073">
    <property type="protein sequence ID" value="KAK1933090.1"/>
    <property type="molecule type" value="Genomic_DNA"/>
</dbReference>
<keyword evidence="2" id="KW-0472">Membrane</keyword>
<evidence type="ECO:0000256" key="2">
    <source>
        <dbReference type="SAM" id="Phobius"/>
    </source>
</evidence>
<evidence type="ECO:0000313" key="4">
    <source>
        <dbReference type="Proteomes" id="UP001195914"/>
    </source>
</evidence>